<dbReference type="Proteomes" id="UP001148629">
    <property type="component" value="Unassembled WGS sequence"/>
</dbReference>
<reference evidence="1" key="1">
    <citation type="submission" date="2022-08" db="EMBL/GenBank/DDBJ databases">
        <title>Genome Sequence of Fusarium decemcellulare.</title>
        <authorList>
            <person name="Buettner E."/>
        </authorList>
    </citation>
    <scope>NUCLEOTIDE SEQUENCE</scope>
    <source>
        <strain evidence="1">Babe19</strain>
    </source>
</reference>
<evidence type="ECO:0000313" key="2">
    <source>
        <dbReference type="Proteomes" id="UP001148629"/>
    </source>
</evidence>
<organism evidence="1 2">
    <name type="scientific">Fusarium decemcellulare</name>
    <dbReference type="NCBI Taxonomy" id="57161"/>
    <lineage>
        <taxon>Eukaryota</taxon>
        <taxon>Fungi</taxon>
        <taxon>Dikarya</taxon>
        <taxon>Ascomycota</taxon>
        <taxon>Pezizomycotina</taxon>
        <taxon>Sordariomycetes</taxon>
        <taxon>Hypocreomycetidae</taxon>
        <taxon>Hypocreales</taxon>
        <taxon>Nectriaceae</taxon>
        <taxon>Fusarium</taxon>
        <taxon>Fusarium decemcellulare species complex</taxon>
    </lineage>
</organism>
<accession>A0ACC1RH15</accession>
<comment type="caution">
    <text evidence="1">The sequence shown here is derived from an EMBL/GenBank/DDBJ whole genome shotgun (WGS) entry which is preliminary data.</text>
</comment>
<keyword evidence="2" id="KW-1185">Reference proteome</keyword>
<evidence type="ECO:0000313" key="1">
    <source>
        <dbReference type="EMBL" id="KAJ3519269.1"/>
    </source>
</evidence>
<name>A0ACC1RH15_9HYPO</name>
<sequence>MPNILTTLAALVSLGGLRLTSLVSDHDPVPFLAILPRPPPHQPLRCCHWRPRRAVTKLRSLNGELEGAQYARFWADLDDDMVADLIADIPDFEDLIRHRIALLVSQAFRELKLSHLESWLGLSEDATKTFITDVCGWTVEDDGNVKVPSNPDNEAKKAEIREDVNVEQFSRVLRRSWEDTV</sequence>
<proteinExistence type="predicted"/>
<protein>
    <submittedName>
        <fullName evidence="1">Uncharacterized protein</fullName>
    </submittedName>
</protein>
<gene>
    <name evidence="1" type="ORF">NM208_g14190</name>
</gene>
<dbReference type="EMBL" id="JANRMS010003194">
    <property type="protein sequence ID" value="KAJ3519269.1"/>
    <property type="molecule type" value="Genomic_DNA"/>
</dbReference>